<sequence>MLRGTLQTDLPICNQRFAGGAALSEGQRTAPPGAVPERSLPGNEECFQWFTDEEGRVPPALCAPVVNVLLTQCAMEKGEGARIAGGFGPASAPDPDLE</sequence>
<gene>
    <name evidence="1" type="ORF">DB31_8518</name>
</gene>
<dbReference type="EMBL" id="JMCB01000008">
    <property type="protein sequence ID" value="KFE67165.1"/>
    <property type="molecule type" value="Genomic_DNA"/>
</dbReference>
<reference evidence="1 2" key="1">
    <citation type="submission" date="2014-04" db="EMBL/GenBank/DDBJ databases">
        <title>Genome assembly of Hyalangium minutum DSM 14724.</title>
        <authorList>
            <person name="Sharma G."/>
            <person name="Subramanian S."/>
        </authorList>
    </citation>
    <scope>NUCLEOTIDE SEQUENCE [LARGE SCALE GENOMIC DNA]</scope>
    <source>
        <strain evidence="1 2">DSM 14724</strain>
    </source>
</reference>
<proteinExistence type="predicted"/>
<evidence type="ECO:0000313" key="1">
    <source>
        <dbReference type="EMBL" id="KFE67165.1"/>
    </source>
</evidence>
<protein>
    <submittedName>
        <fullName evidence="1">Uncharacterized protein</fullName>
    </submittedName>
</protein>
<dbReference type="Proteomes" id="UP000028725">
    <property type="component" value="Unassembled WGS sequence"/>
</dbReference>
<dbReference type="STRING" id="394096.DB31_8518"/>
<organism evidence="1 2">
    <name type="scientific">Hyalangium minutum</name>
    <dbReference type="NCBI Taxonomy" id="394096"/>
    <lineage>
        <taxon>Bacteria</taxon>
        <taxon>Pseudomonadati</taxon>
        <taxon>Myxococcota</taxon>
        <taxon>Myxococcia</taxon>
        <taxon>Myxococcales</taxon>
        <taxon>Cystobacterineae</taxon>
        <taxon>Archangiaceae</taxon>
        <taxon>Hyalangium</taxon>
    </lineage>
</organism>
<comment type="caution">
    <text evidence="1">The sequence shown here is derived from an EMBL/GenBank/DDBJ whole genome shotgun (WGS) entry which is preliminary data.</text>
</comment>
<accession>A0A085WHK2</accession>
<dbReference type="AlphaFoldDB" id="A0A085WHK2"/>
<name>A0A085WHK2_9BACT</name>
<keyword evidence="2" id="KW-1185">Reference proteome</keyword>
<evidence type="ECO:0000313" key="2">
    <source>
        <dbReference type="Proteomes" id="UP000028725"/>
    </source>
</evidence>